<evidence type="ECO:0000313" key="2">
    <source>
        <dbReference type="EMBL" id="AIL63190.1"/>
    </source>
</evidence>
<dbReference type="PANTHER" id="PTHR34404:SF2">
    <property type="entry name" value="CONSERVED SERINE RICH PROTEIN"/>
    <property type="match status" value="1"/>
</dbReference>
<dbReference type="AlphaFoldDB" id="A0A077FFH3"/>
<proteinExistence type="predicted"/>
<accession>A0A077FFH3</accession>
<dbReference type="KEGG" id="palk:PSAKL28_40430"/>
<dbReference type="eggNOG" id="COG2331">
    <property type="taxonomic scope" value="Bacteria"/>
</dbReference>
<dbReference type="HOGENOM" id="CLU_136025_3_0_6"/>
<evidence type="ECO:0000259" key="1">
    <source>
        <dbReference type="SMART" id="SM00834"/>
    </source>
</evidence>
<feature type="domain" description="Putative regulatory protein FmdB zinc ribbon" evidence="1">
    <location>
        <begin position="1"/>
        <end position="42"/>
    </location>
</feature>
<reference evidence="2 3" key="1">
    <citation type="submission" date="2014-07" db="EMBL/GenBank/DDBJ databases">
        <authorList>
            <person name="Lee K."/>
            <person name="Lim J.Y."/>
            <person name="Hwang I."/>
        </authorList>
    </citation>
    <scope>NUCLEOTIDE SEQUENCE [LARGE SCALE GENOMIC DNA]</scope>
    <source>
        <strain evidence="2 3">KL28</strain>
    </source>
</reference>
<dbReference type="SMART" id="SM00834">
    <property type="entry name" value="CxxC_CXXC_SSSS"/>
    <property type="match status" value="1"/>
</dbReference>
<name>A0A077FFH3_9PSED</name>
<dbReference type="NCBIfam" id="TIGR02605">
    <property type="entry name" value="CxxC_CxxC_SSSS"/>
    <property type="match status" value="1"/>
</dbReference>
<organism evidence="2 3">
    <name type="scientific">Pseudomonas alkylphenolica</name>
    <dbReference type="NCBI Taxonomy" id="237609"/>
    <lineage>
        <taxon>Bacteria</taxon>
        <taxon>Pseudomonadati</taxon>
        <taxon>Pseudomonadota</taxon>
        <taxon>Gammaproteobacteria</taxon>
        <taxon>Pseudomonadales</taxon>
        <taxon>Pseudomonadaceae</taxon>
        <taxon>Pseudomonas</taxon>
    </lineage>
</organism>
<dbReference type="OrthoDB" id="9813321at2"/>
<gene>
    <name evidence="2" type="ORF">PSAKL28_40430</name>
</gene>
<dbReference type="Proteomes" id="UP000028931">
    <property type="component" value="Chromosome"/>
</dbReference>
<dbReference type="PANTHER" id="PTHR34404">
    <property type="entry name" value="REGULATORY PROTEIN, FMDB FAMILY"/>
    <property type="match status" value="1"/>
</dbReference>
<dbReference type="Pfam" id="PF09723">
    <property type="entry name" value="Zn_ribbon_8"/>
    <property type="match status" value="1"/>
</dbReference>
<dbReference type="EMBL" id="CP009048">
    <property type="protein sequence ID" value="AIL63190.1"/>
    <property type="molecule type" value="Genomic_DNA"/>
</dbReference>
<evidence type="ECO:0000313" key="3">
    <source>
        <dbReference type="Proteomes" id="UP000028931"/>
    </source>
</evidence>
<dbReference type="InterPro" id="IPR013429">
    <property type="entry name" value="Regulatory_FmdB_Zinc_ribbon"/>
</dbReference>
<sequence length="73" mass="7967">MPLYDYQCASCDHQMEVLQKISADPLTDCPACQKPELKKLISAPGFRLGGTGWYETDFKTGAKKNLAGGDKAD</sequence>
<protein>
    <submittedName>
        <fullName evidence="2">FmdB family regulatory protein</fullName>
    </submittedName>
</protein>
<dbReference type="RefSeq" id="WP_038613872.1">
    <property type="nucleotide sequence ID" value="NZ_CP009048.1"/>
</dbReference>